<feature type="transmembrane region" description="Helical" evidence="5">
    <location>
        <begin position="6"/>
        <end position="23"/>
    </location>
</feature>
<sequence>MKIKYVIYALIAILLAYLIYNRLSADKKSNAYKAGGNSGANKISVNGVVAKAEDFADEVNVSGTIEANEQVEIRSEISGLIKSINFKEGSNVSKGQLLLKIDDSELQAQYAQALTKEKLAQETADRAGKLLKSEAISQEEYDNAAAELKSLQAQTQLIRAQLAKTSVRAPFSGRIGLRSVSNGAYVTPTQTIANLVSSNPVKISFSVPEKYSQMVGDGANVNFTVSGSSKVYTAKVYAKEPAVDINTRTLVIKALAPNANNELIPGTFANIQITLKAIKDAILIPSVAVIPVLNGKQVYVSENGLAKTVKIQSDVRTADRVLVSEGISVGDTIITSGIMALKEGAPVKVNVKTPAKD</sequence>
<feature type="domain" description="Multidrug resistance protein MdtA-like barrel-sandwich hybrid" evidence="7">
    <location>
        <begin position="69"/>
        <end position="196"/>
    </location>
</feature>
<feature type="coiled-coil region" evidence="4">
    <location>
        <begin position="134"/>
        <end position="161"/>
    </location>
</feature>
<accession>A0A419S443</accession>
<evidence type="ECO:0000259" key="9">
    <source>
        <dbReference type="Pfam" id="PF25967"/>
    </source>
</evidence>
<dbReference type="RefSeq" id="WP_120182433.1">
    <property type="nucleotide sequence ID" value="NZ_MBTA01000026.1"/>
</dbReference>
<feature type="domain" description="CusB-like beta-barrel" evidence="8">
    <location>
        <begin position="203"/>
        <end position="274"/>
    </location>
</feature>
<comment type="similarity">
    <text evidence="2">Belongs to the membrane fusion protein (MFP) (TC 8.A.1) family.</text>
</comment>
<dbReference type="InterPro" id="IPR006143">
    <property type="entry name" value="RND_pump_MFP"/>
</dbReference>
<evidence type="ECO:0000256" key="3">
    <source>
        <dbReference type="ARBA" id="ARBA00022448"/>
    </source>
</evidence>
<evidence type="ECO:0000259" key="6">
    <source>
        <dbReference type="Pfam" id="PF25876"/>
    </source>
</evidence>
<dbReference type="EMBL" id="MBTA01000026">
    <property type="protein sequence ID" value="RKD14429.1"/>
    <property type="molecule type" value="Genomic_DNA"/>
</dbReference>
<dbReference type="Gene3D" id="2.40.420.20">
    <property type="match status" value="1"/>
</dbReference>
<dbReference type="InterPro" id="IPR058624">
    <property type="entry name" value="MdtA-like_HH"/>
</dbReference>
<reference evidence="10 11" key="1">
    <citation type="submission" date="2016-07" db="EMBL/GenBank/DDBJ databases">
        <title>Genome of Pelobium manganitolerans.</title>
        <authorList>
            <person name="Wu S."/>
            <person name="Wang G."/>
        </authorList>
    </citation>
    <scope>NUCLEOTIDE SEQUENCE [LARGE SCALE GENOMIC DNA]</scope>
    <source>
        <strain evidence="10 11">YS-25</strain>
    </source>
</reference>
<gene>
    <name evidence="10" type="ORF">BCY91_08110</name>
</gene>
<keyword evidence="3" id="KW-0813">Transport</keyword>
<comment type="caution">
    <text evidence="10">The sequence shown here is derived from an EMBL/GenBank/DDBJ whole genome shotgun (WGS) entry which is preliminary data.</text>
</comment>
<evidence type="ECO:0000313" key="11">
    <source>
        <dbReference type="Proteomes" id="UP000283433"/>
    </source>
</evidence>
<evidence type="ECO:0000259" key="8">
    <source>
        <dbReference type="Pfam" id="PF25954"/>
    </source>
</evidence>
<evidence type="ECO:0000313" key="10">
    <source>
        <dbReference type="EMBL" id="RKD14429.1"/>
    </source>
</evidence>
<dbReference type="Proteomes" id="UP000283433">
    <property type="component" value="Unassembled WGS sequence"/>
</dbReference>
<dbReference type="Pfam" id="PF25917">
    <property type="entry name" value="BSH_RND"/>
    <property type="match status" value="1"/>
</dbReference>
<protein>
    <submittedName>
        <fullName evidence="10">Efflux transporter periplasmic adaptor subunit</fullName>
    </submittedName>
</protein>
<evidence type="ECO:0000256" key="2">
    <source>
        <dbReference type="ARBA" id="ARBA00009477"/>
    </source>
</evidence>
<keyword evidence="5" id="KW-1133">Transmembrane helix</keyword>
<dbReference type="Pfam" id="PF25876">
    <property type="entry name" value="HH_MFP_RND"/>
    <property type="match status" value="1"/>
</dbReference>
<feature type="domain" description="Multidrug resistance protein MdtA-like C-terminal permuted SH3" evidence="9">
    <location>
        <begin position="280"/>
        <end position="338"/>
    </location>
</feature>
<dbReference type="NCBIfam" id="TIGR01730">
    <property type="entry name" value="RND_mfp"/>
    <property type="match status" value="1"/>
</dbReference>
<dbReference type="Pfam" id="PF25967">
    <property type="entry name" value="RND-MFP_C"/>
    <property type="match status" value="1"/>
</dbReference>
<dbReference type="OrthoDB" id="9806939at2"/>
<feature type="domain" description="Multidrug resistance protein MdtA-like alpha-helical hairpin" evidence="6">
    <location>
        <begin position="105"/>
        <end position="162"/>
    </location>
</feature>
<dbReference type="AlphaFoldDB" id="A0A419S443"/>
<dbReference type="GO" id="GO:1990281">
    <property type="term" value="C:efflux pump complex"/>
    <property type="evidence" value="ECO:0007669"/>
    <property type="project" value="TreeGrafter"/>
</dbReference>
<comment type="subcellular location">
    <subcellularLocation>
        <location evidence="1">Cell envelope</location>
    </subcellularLocation>
</comment>
<evidence type="ECO:0000256" key="1">
    <source>
        <dbReference type="ARBA" id="ARBA00004196"/>
    </source>
</evidence>
<dbReference type="Gene3D" id="2.40.30.170">
    <property type="match status" value="1"/>
</dbReference>
<evidence type="ECO:0000256" key="5">
    <source>
        <dbReference type="SAM" id="Phobius"/>
    </source>
</evidence>
<keyword evidence="4" id="KW-0175">Coiled coil</keyword>
<dbReference type="GO" id="GO:0015562">
    <property type="term" value="F:efflux transmembrane transporter activity"/>
    <property type="evidence" value="ECO:0007669"/>
    <property type="project" value="TreeGrafter"/>
</dbReference>
<dbReference type="InterPro" id="IPR058625">
    <property type="entry name" value="MdtA-like_BSH"/>
</dbReference>
<organism evidence="10 11">
    <name type="scientific">Pelobium manganitolerans</name>
    <dbReference type="NCBI Taxonomy" id="1842495"/>
    <lineage>
        <taxon>Bacteria</taxon>
        <taxon>Pseudomonadati</taxon>
        <taxon>Bacteroidota</taxon>
        <taxon>Sphingobacteriia</taxon>
        <taxon>Sphingobacteriales</taxon>
        <taxon>Sphingobacteriaceae</taxon>
        <taxon>Pelobium</taxon>
    </lineage>
</organism>
<dbReference type="PANTHER" id="PTHR30469">
    <property type="entry name" value="MULTIDRUG RESISTANCE PROTEIN MDTA"/>
    <property type="match status" value="1"/>
</dbReference>
<dbReference type="Pfam" id="PF25954">
    <property type="entry name" value="Beta-barrel_RND_2"/>
    <property type="match status" value="1"/>
</dbReference>
<dbReference type="Gene3D" id="2.40.50.100">
    <property type="match status" value="1"/>
</dbReference>
<keyword evidence="5" id="KW-0812">Transmembrane</keyword>
<dbReference type="PANTHER" id="PTHR30469:SF36">
    <property type="entry name" value="BLL3903 PROTEIN"/>
    <property type="match status" value="1"/>
</dbReference>
<keyword evidence="11" id="KW-1185">Reference proteome</keyword>
<dbReference type="InterPro" id="IPR058627">
    <property type="entry name" value="MdtA-like_C"/>
</dbReference>
<keyword evidence="5" id="KW-0472">Membrane</keyword>
<proteinExistence type="inferred from homology"/>
<name>A0A419S443_9SPHI</name>
<dbReference type="SUPFAM" id="SSF111369">
    <property type="entry name" value="HlyD-like secretion proteins"/>
    <property type="match status" value="1"/>
</dbReference>
<evidence type="ECO:0000256" key="4">
    <source>
        <dbReference type="SAM" id="Coils"/>
    </source>
</evidence>
<dbReference type="Gene3D" id="1.10.287.470">
    <property type="entry name" value="Helix hairpin bin"/>
    <property type="match status" value="1"/>
</dbReference>
<dbReference type="InterPro" id="IPR058792">
    <property type="entry name" value="Beta-barrel_RND_2"/>
</dbReference>
<evidence type="ECO:0000259" key="7">
    <source>
        <dbReference type="Pfam" id="PF25917"/>
    </source>
</evidence>